<dbReference type="AlphaFoldDB" id="A0AA40GGB9"/>
<evidence type="ECO:0000313" key="3">
    <source>
        <dbReference type="Proteomes" id="UP001177670"/>
    </source>
</evidence>
<organism evidence="2 3">
    <name type="scientific">Melipona bicolor</name>
    <dbReference type="NCBI Taxonomy" id="60889"/>
    <lineage>
        <taxon>Eukaryota</taxon>
        <taxon>Metazoa</taxon>
        <taxon>Ecdysozoa</taxon>
        <taxon>Arthropoda</taxon>
        <taxon>Hexapoda</taxon>
        <taxon>Insecta</taxon>
        <taxon>Pterygota</taxon>
        <taxon>Neoptera</taxon>
        <taxon>Endopterygota</taxon>
        <taxon>Hymenoptera</taxon>
        <taxon>Apocrita</taxon>
        <taxon>Aculeata</taxon>
        <taxon>Apoidea</taxon>
        <taxon>Anthophila</taxon>
        <taxon>Apidae</taxon>
        <taxon>Melipona</taxon>
    </lineage>
</organism>
<gene>
    <name evidence="2" type="ORF">K0M31_001430</name>
</gene>
<comment type="caution">
    <text evidence="2">The sequence shown here is derived from an EMBL/GenBank/DDBJ whole genome shotgun (WGS) entry which is preliminary data.</text>
</comment>
<feature type="region of interest" description="Disordered" evidence="1">
    <location>
        <begin position="1"/>
        <end position="24"/>
    </location>
</feature>
<feature type="non-terminal residue" evidence="2">
    <location>
        <position position="1"/>
    </location>
</feature>
<evidence type="ECO:0000313" key="2">
    <source>
        <dbReference type="EMBL" id="KAK1136899.1"/>
    </source>
</evidence>
<sequence length="58" mass="6270">SESTAIKAAGVPRADAPPTGRVRQQPPIVDHAIYDAAYTPRTREILDSDDSDFLGGRF</sequence>
<dbReference type="Proteomes" id="UP001177670">
    <property type="component" value="Unassembled WGS sequence"/>
</dbReference>
<keyword evidence="3" id="KW-1185">Reference proteome</keyword>
<proteinExistence type="predicted"/>
<dbReference type="EMBL" id="JAHYIQ010000001">
    <property type="protein sequence ID" value="KAK1136899.1"/>
    <property type="molecule type" value="Genomic_DNA"/>
</dbReference>
<protein>
    <submittedName>
        <fullName evidence="2">Uncharacterized protein</fullName>
    </submittedName>
</protein>
<accession>A0AA40GGB9</accession>
<reference evidence="2" key="1">
    <citation type="submission" date="2021-10" db="EMBL/GenBank/DDBJ databases">
        <title>Melipona bicolor Genome sequencing and assembly.</title>
        <authorList>
            <person name="Araujo N.S."/>
            <person name="Arias M.C."/>
        </authorList>
    </citation>
    <scope>NUCLEOTIDE SEQUENCE</scope>
    <source>
        <strain evidence="2">USP_2M_L1-L4_2017</strain>
        <tissue evidence="2">Whole body</tissue>
    </source>
</reference>
<name>A0AA40GGB9_9HYME</name>
<evidence type="ECO:0000256" key="1">
    <source>
        <dbReference type="SAM" id="MobiDB-lite"/>
    </source>
</evidence>